<evidence type="ECO:0000313" key="2">
    <source>
        <dbReference type="EMBL" id="SVB09179.1"/>
    </source>
</evidence>
<keyword evidence="1" id="KW-0472">Membrane</keyword>
<gene>
    <name evidence="2" type="ORF">METZ01_LOCUS162033</name>
</gene>
<feature type="transmembrane region" description="Helical" evidence="1">
    <location>
        <begin position="12"/>
        <end position="32"/>
    </location>
</feature>
<accession>A0A382B657</accession>
<name>A0A382B657_9ZZZZ</name>
<organism evidence="2">
    <name type="scientific">marine metagenome</name>
    <dbReference type="NCBI Taxonomy" id="408172"/>
    <lineage>
        <taxon>unclassified sequences</taxon>
        <taxon>metagenomes</taxon>
        <taxon>ecological metagenomes</taxon>
    </lineage>
</organism>
<proteinExistence type="predicted"/>
<keyword evidence="1" id="KW-0812">Transmembrane</keyword>
<reference evidence="2" key="1">
    <citation type="submission" date="2018-05" db="EMBL/GenBank/DDBJ databases">
        <authorList>
            <person name="Lanie J.A."/>
            <person name="Ng W.-L."/>
            <person name="Kazmierczak K.M."/>
            <person name="Andrzejewski T.M."/>
            <person name="Davidsen T.M."/>
            <person name="Wayne K.J."/>
            <person name="Tettelin H."/>
            <person name="Glass J.I."/>
            <person name="Rusch D."/>
            <person name="Podicherti R."/>
            <person name="Tsui H.-C.T."/>
            <person name="Winkler M.E."/>
        </authorList>
    </citation>
    <scope>NUCLEOTIDE SEQUENCE</scope>
</reference>
<feature type="non-terminal residue" evidence="2">
    <location>
        <position position="1"/>
    </location>
</feature>
<protein>
    <submittedName>
        <fullName evidence="2">Uncharacterized protein</fullName>
    </submittedName>
</protein>
<sequence>VAHRRGRYGLFFWVPVAWLCFITFCAVFTDLLPLQPRDEGDFSAISVTPWEIENHPLGTD</sequence>
<dbReference type="EMBL" id="UINC01028348">
    <property type="protein sequence ID" value="SVB09179.1"/>
    <property type="molecule type" value="Genomic_DNA"/>
</dbReference>
<feature type="non-terminal residue" evidence="2">
    <location>
        <position position="60"/>
    </location>
</feature>
<evidence type="ECO:0000256" key="1">
    <source>
        <dbReference type="SAM" id="Phobius"/>
    </source>
</evidence>
<dbReference type="AlphaFoldDB" id="A0A382B657"/>
<keyword evidence="1" id="KW-1133">Transmembrane helix</keyword>